<evidence type="ECO:0000313" key="4">
    <source>
        <dbReference type="EMBL" id="RED64841.1"/>
    </source>
</evidence>
<feature type="compositionally biased region" description="Acidic residues" evidence="1">
    <location>
        <begin position="1676"/>
        <end position="1699"/>
    </location>
</feature>
<dbReference type="Gene3D" id="2.60.120.560">
    <property type="entry name" value="Exo-inulinase, domain 1"/>
    <property type="match status" value="2"/>
</dbReference>
<evidence type="ECO:0000256" key="1">
    <source>
        <dbReference type="SAM" id="MobiDB-lite"/>
    </source>
</evidence>
<dbReference type="InterPro" id="IPR001119">
    <property type="entry name" value="SLH_dom"/>
</dbReference>
<feature type="domain" description="SLH" evidence="3">
    <location>
        <begin position="2024"/>
        <end position="2084"/>
    </location>
</feature>
<dbReference type="InterPro" id="IPR051923">
    <property type="entry name" value="Glycosyl_Hydrolase_39"/>
</dbReference>
<name>A0A3D9ISS8_9BACL</name>
<dbReference type="Pfam" id="PF10633">
    <property type="entry name" value="NPCBM_assoc"/>
    <property type="match status" value="1"/>
</dbReference>
<dbReference type="PANTHER" id="PTHR12631">
    <property type="entry name" value="ALPHA-L-IDURONIDASE"/>
    <property type="match status" value="1"/>
</dbReference>
<dbReference type="Gene3D" id="2.60.40.1190">
    <property type="match status" value="1"/>
</dbReference>
<feature type="domain" description="SLH" evidence="3">
    <location>
        <begin position="1964"/>
        <end position="2022"/>
    </location>
</feature>
<keyword evidence="5" id="KW-1185">Reference proteome</keyword>
<organism evidence="4 5">
    <name type="scientific">Cohnella lupini</name>
    <dbReference type="NCBI Taxonomy" id="1294267"/>
    <lineage>
        <taxon>Bacteria</taxon>
        <taxon>Bacillati</taxon>
        <taxon>Bacillota</taxon>
        <taxon>Bacilli</taxon>
        <taxon>Bacillales</taxon>
        <taxon>Paenibacillaceae</taxon>
        <taxon>Cohnella</taxon>
    </lineage>
</organism>
<feature type="chain" id="PRO_5017672021" evidence="2">
    <location>
        <begin position="28"/>
        <end position="2084"/>
    </location>
</feature>
<dbReference type="OrthoDB" id="581851at2"/>
<dbReference type="Pfam" id="PF06452">
    <property type="entry name" value="CBM9_1"/>
    <property type="match status" value="1"/>
</dbReference>
<evidence type="ECO:0000259" key="3">
    <source>
        <dbReference type="PROSITE" id="PS51272"/>
    </source>
</evidence>
<accession>A0A3D9ISS8</accession>
<dbReference type="InterPro" id="IPR018905">
    <property type="entry name" value="A-galactase_NEW3"/>
</dbReference>
<proteinExistence type="predicted"/>
<dbReference type="GO" id="GO:0016052">
    <property type="term" value="P:carbohydrate catabolic process"/>
    <property type="evidence" value="ECO:0007669"/>
    <property type="project" value="InterPro"/>
</dbReference>
<feature type="domain" description="SLH" evidence="3">
    <location>
        <begin position="1900"/>
        <end position="1963"/>
    </location>
</feature>
<comment type="caution">
    <text evidence="4">The sequence shown here is derived from an EMBL/GenBank/DDBJ whole genome shotgun (WGS) entry which is preliminary data.</text>
</comment>
<sequence length="2084" mass="226198">MRKLFRGITMLLIACLAIPALPISTKAADSAPLFDDSFSGGLGNWDLFGSTAWTVQGSGIPAQLIGTTTSTGPQRAVVKPAKLAFTSTDYNLEFAAQGDRFRTIFRYTSGTNYYFLEFKNTNSVELWKFPNSSSSVIVGTPINISTAIPAFNLSDLHQYKVEVKGTEFTLSVDGTLVTVFTDSSLSAGGIGFSLKSQNATTAVNVSVEQVSVTSIVAPPAAYAIAHAPVTQIPYNANLPVSFSVADATYGSTTGSIHYGYGDDELNSVLQATSVGASVYSATIPASSQTNKIRYYITAQNEAGSSDRYPDNGEITVNVGAIEPYLNDFEGSAPNTIPAGWTTGGNTRVVQLPDGNKVFNLNGSGSAKLNLPMYQNADNFVVKFKAKYERTSEAAQNTWRFRYRASDDMNNNAIEWATHNSKYFIMRKTTLGGNYYIANYVKALLDEWHDYELRVSGISHKLLIDGVETTAGDDSDSLAPTKGYFQWNVVGGINLMIDDFSIEPLQSPYVIDLQPMGNYVGIYALGETPGLDLALEAGAQDRMFDMDYVVRRADGAKEIVASGTESYELDAYEKEREVVPFDPALNSVGTYEVSADFSVDGVEQPDKSKIMRLAVVKTAAPVRGLDLDNESKFGLNTHYALNWKDDIIDGARKMGARHHRSGIAWEDVDKNVKDSFGAPVYDYSRVDPQLDKLFSYGFNQITVLGIEKNGNYQPGVPNTTASLEAAGDFVAHTVDKYKDVIRQWEMPNEPEIFSKPYIPSEFVQLQKIAYLNMKKADPNAMLLAGDHTSSVLSVLPRELELGSYDYADAFSYHPYVYNSMPDVNLPNLMNGVKGLVNAYGGWKDYYLTEGGWPTATSGYPSVSEEVQRDYIVRAFLNYMVTDQVKAYEYYDYKNDGTDDRYYDIFWGITDNNGRPKLAYAAVNQLMNELDNARYVGTFDAGNPDVAVQVFLNEGKPVIVAWKKVDHKDNPAVKPPTSTVTLPFAATGVSAMDINGVEKPFAIGNGSIDLVVSGSPAYVTGAPADFVFESAANLVQVKKQEAISKLNLARDDSNGELVDEDADEIERISTELVAAATGNVNETASGMEQGIKDVYSLMTRIAGRIEEGAVPAAPGYVALEALYNLAETASVALSYALDGSGANTLNYANAVQAAEAEFNERKGEFSVMPVSASAVLRMNRYGRLAEAAFDRASYGESYAYNLLAREFAATVTAMAESEQAKFIGVMANVNPTQTTGEAGYVNTLTLSLVNSTDVDQPVTARLKLPAGWEASQTKPDVFELTIPADDSSDRLFNVLVPEDTIKGRYDIGIEILHGDEIFETKKVELTVEDGLAVRVLPIKETIDGLDAISVQLTGTSSASKTGEISLKGPDGNPLTPVTTNAFVDLKKGDRVRLDFQWTYHEPAEFNEYNVDLQVVETTSDKIIFHDPELPLDFNLAQSANDVTFDGDLEDWADAYPIHLRRKDQNASGYQDSDNLEAKAYAKWATDGMYFAIAVKDDIHKQSENPANMWKNDSIQVSLDPLNNKEAPYGADDVEWSFALTDNGNAMVNVFNSTPPNPNGDMSGLVPFEAFRDEANKTTVYEFQIPAEYVKDLDPVLDGIIGFNIAVNDADLQNGRDNFIQWTQGTADAKNTSGYDAFTFVDNLVSPPGGETGEEPDGEPDDGDGEDPDDNPDGNPDGTPEDNPEDNLVADDGQNDDGDDDSPSGSGNDQPVSPAETGIVTIPAASLRSGSNGTSTVDAPADTTEVKLPWDTATLLAENNLVVKTDKLALEIPPELFDQLSGLIPAEQLQGSSISLTFKPVQPSEADKWLANGQLSGTEIRLGSEVYELSLTIRTAGGTTEKLTRFNQPITIRVRLDPSMDPDLTGIYYISDDGKPEWIGGQYAEGEMTAQIRHFSKYAALEVKKDFSDLAAGHWAYDAIRQLAAKQIVLGTGFATFEPGRSVTRAEFTSMLVQALKLTEPGETAFADVSEDKWYAEAVSIAHAAGIVAGKSATSFDPEGLLTREEMATLTMKAYHSVDGKAPTGTAVSFSDESKISPWASVYAKEASSLAFIQGRAGGVFAPKGITTRAEAAQVIYGLMRSAQPTI</sequence>
<dbReference type="Gene3D" id="3.20.20.80">
    <property type="entry name" value="Glycosidases"/>
    <property type="match status" value="1"/>
</dbReference>
<dbReference type="PANTHER" id="PTHR12631:SF10">
    <property type="entry name" value="BETA-XYLOSIDASE-LIKE PROTEIN-RELATED"/>
    <property type="match status" value="1"/>
</dbReference>
<protein>
    <submittedName>
        <fullName evidence="4">Alpha-galactosidase-like protein</fullName>
    </submittedName>
</protein>
<dbReference type="SUPFAM" id="SSF49344">
    <property type="entry name" value="CBD9-like"/>
    <property type="match status" value="1"/>
</dbReference>
<dbReference type="InterPro" id="IPR010502">
    <property type="entry name" value="Carb-bd_dom_fam9"/>
</dbReference>
<dbReference type="PROSITE" id="PS51272">
    <property type="entry name" value="SLH"/>
    <property type="match status" value="3"/>
</dbReference>
<feature type="compositionally biased region" description="Acidic residues" evidence="1">
    <location>
        <begin position="1649"/>
        <end position="1669"/>
    </location>
</feature>
<dbReference type="GO" id="GO:0004553">
    <property type="term" value="F:hydrolase activity, hydrolyzing O-glycosyl compounds"/>
    <property type="evidence" value="ECO:0007669"/>
    <property type="project" value="InterPro"/>
</dbReference>
<gene>
    <name evidence="4" type="ORF">DFP95_102262</name>
</gene>
<keyword evidence="2" id="KW-0732">Signal</keyword>
<feature type="region of interest" description="Disordered" evidence="1">
    <location>
        <begin position="1637"/>
        <end position="1712"/>
    </location>
</feature>
<dbReference type="RefSeq" id="WP_115991596.1">
    <property type="nucleotide sequence ID" value="NZ_QRDY01000002.1"/>
</dbReference>
<dbReference type="Proteomes" id="UP000256869">
    <property type="component" value="Unassembled WGS sequence"/>
</dbReference>
<dbReference type="GO" id="GO:0030246">
    <property type="term" value="F:carbohydrate binding"/>
    <property type="evidence" value="ECO:0007669"/>
    <property type="project" value="InterPro"/>
</dbReference>
<dbReference type="Pfam" id="PF00395">
    <property type="entry name" value="SLH"/>
    <property type="match status" value="3"/>
</dbReference>
<dbReference type="SUPFAM" id="SSF51445">
    <property type="entry name" value="(Trans)glycosidases"/>
    <property type="match status" value="1"/>
</dbReference>
<evidence type="ECO:0000313" key="5">
    <source>
        <dbReference type="Proteomes" id="UP000256869"/>
    </source>
</evidence>
<reference evidence="4 5" key="1">
    <citation type="submission" date="2018-07" db="EMBL/GenBank/DDBJ databases">
        <title>Genomic Encyclopedia of Type Strains, Phase III (KMG-III): the genomes of soil and plant-associated and newly described type strains.</title>
        <authorList>
            <person name="Whitman W."/>
        </authorList>
    </citation>
    <scope>NUCLEOTIDE SEQUENCE [LARGE SCALE GENOMIC DNA]</scope>
    <source>
        <strain evidence="4 5">CECT 8236</strain>
    </source>
</reference>
<dbReference type="InterPro" id="IPR017853">
    <property type="entry name" value="GH"/>
</dbReference>
<evidence type="ECO:0000256" key="2">
    <source>
        <dbReference type="SAM" id="SignalP"/>
    </source>
</evidence>
<dbReference type="EMBL" id="QRDY01000002">
    <property type="protein sequence ID" value="RED64841.1"/>
    <property type="molecule type" value="Genomic_DNA"/>
</dbReference>
<feature type="signal peptide" evidence="2">
    <location>
        <begin position="1"/>
        <end position="27"/>
    </location>
</feature>